<evidence type="ECO:0000313" key="2">
    <source>
        <dbReference type="EMBL" id="TBO27474.1"/>
    </source>
</evidence>
<feature type="compositionally biased region" description="Basic and acidic residues" evidence="1">
    <location>
        <begin position="32"/>
        <end position="44"/>
    </location>
</feature>
<feature type="region of interest" description="Disordered" evidence="1">
    <location>
        <begin position="26"/>
        <end position="47"/>
    </location>
</feature>
<evidence type="ECO:0000256" key="1">
    <source>
        <dbReference type="SAM" id="MobiDB-lite"/>
    </source>
</evidence>
<protein>
    <submittedName>
        <fullName evidence="2">Uncharacterized protein</fullName>
    </submittedName>
</protein>
<comment type="caution">
    <text evidence="2">The sequence shown here is derived from an EMBL/GenBank/DDBJ whole genome shotgun (WGS) entry which is preliminary data.</text>
</comment>
<reference evidence="2 3" key="1">
    <citation type="submission" date="2019-02" db="EMBL/GenBank/DDBJ databases">
        <title>Aquabacterium sp. strain KMB7.</title>
        <authorList>
            <person name="Chen W.-M."/>
        </authorList>
    </citation>
    <scope>NUCLEOTIDE SEQUENCE [LARGE SCALE GENOMIC DNA]</scope>
    <source>
        <strain evidence="2 3">KMB7</strain>
    </source>
</reference>
<dbReference type="OrthoDB" id="7059174at2"/>
<dbReference type="Proteomes" id="UP000292120">
    <property type="component" value="Unassembled WGS sequence"/>
</dbReference>
<dbReference type="EMBL" id="SIXI01000014">
    <property type="protein sequence ID" value="TBO27474.1"/>
    <property type="molecule type" value="Genomic_DNA"/>
</dbReference>
<sequence length="185" mass="20618">MGLGDFGLSILASWLANKIDFKKSAPENISSKSDEAPQKEKTSESPKAQKFKTFDAWNDLSRILTAVKSPVISILIEDEPSTHYHLPSMVLESSVTGEWYVFSRGRMSFEGNGGGIRNSQEIIDQVKAAGANIGTWVVTKSEIEALDNGYITWPKVKQNAIPLLARVARDYTWDEIERNVTKQIK</sequence>
<name>A0A4Q9GV92_9BURK</name>
<proteinExistence type="predicted"/>
<gene>
    <name evidence="2" type="ORF">EYS42_16750</name>
</gene>
<accession>A0A4Q9GV92</accession>
<organism evidence="2 3">
    <name type="scientific">Aquabacterium lacunae</name>
    <dbReference type="NCBI Taxonomy" id="2528630"/>
    <lineage>
        <taxon>Bacteria</taxon>
        <taxon>Pseudomonadati</taxon>
        <taxon>Pseudomonadota</taxon>
        <taxon>Betaproteobacteria</taxon>
        <taxon>Burkholderiales</taxon>
        <taxon>Aquabacterium</taxon>
    </lineage>
</organism>
<evidence type="ECO:0000313" key="3">
    <source>
        <dbReference type="Proteomes" id="UP000292120"/>
    </source>
</evidence>
<keyword evidence="3" id="KW-1185">Reference proteome</keyword>
<dbReference type="AlphaFoldDB" id="A0A4Q9GV92"/>